<sequence length="188" mass="20600">MEYAKLGWSGIEVSKVRLGGMSFGEPSPRFHRWTLGPGDTRSVVARVLDDGINFIDTANCHSSGTSEEHIGRALRDLGVDRSRVVLASKVYFNEGNLSAAAIEREVDGTLSRLGTDYLDLYIIHRYDYGTDPEETMGALDALVRSGKVRALGGERDVRLPAPEPAARGRRPRLDPLHLHAVPLQPALP</sequence>
<evidence type="ECO:0000313" key="3">
    <source>
        <dbReference type="EMBL" id="GJM54699.1"/>
    </source>
</evidence>
<proteinExistence type="predicted"/>
<dbReference type="PANTHER" id="PTHR43364">
    <property type="entry name" value="NADH-SPECIFIC METHYLGLYOXAL REDUCTASE-RELATED"/>
    <property type="match status" value="1"/>
</dbReference>
<dbReference type="InterPro" id="IPR023210">
    <property type="entry name" value="NADP_OxRdtase_dom"/>
</dbReference>
<dbReference type="RefSeq" id="WP_251173489.1">
    <property type="nucleotide sequence ID" value="NZ_BQKC01000001.1"/>
</dbReference>
<dbReference type="SUPFAM" id="SSF51430">
    <property type="entry name" value="NAD(P)-linked oxidoreductase"/>
    <property type="match status" value="1"/>
</dbReference>
<dbReference type="InterPro" id="IPR050523">
    <property type="entry name" value="AKR_Detox_Biosynth"/>
</dbReference>
<dbReference type="PANTHER" id="PTHR43364:SF4">
    <property type="entry name" value="NAD(P)-LINKED OXIDOREDUCTASE SUPERFAMILY PROTEIN"/>
    <property type="match status" value="1"/>
</dbReference>
<evidence type="ECO:0000259" key="2">
    <source>
        <dbReference type="Pfam" id="PF00248"/>
    </source>
</evidence>
<dbReference type="EMBL" id="BQKC01000001">
    <property type="protein sequence ID" value="GJM54699.1"/>
    <property type="molecule type" value="Genomic_DNA"/>
</dbReference>
<dbReference type="GO" id="GO:0016491">
    <property type="term" value="F:oxidoreductase activity"/>
    <property type="evidence" value="ECO:0007669"/>
    <property type="project" value="UniProtKB-KW"/>
</dbReference>
<reference evidence="3" key="1">
    <citation type="journal article" date="2022" name="Int. J. Syst. Evol. Microbiol.">
        <title>Granulimonas faecalis gen. nov., sp. nov., and Leptogranulimonas caecicola gen. nov., sp. nov., novel lactate-producing Atopobiaceae bacteria isolated from mouse intestines, and an emended description of the family Atopobiaceae.</title>
        <authorList>
            <person name="Morinaga K."/>
            <person name="Kusada H."/>
            <person name="Sakamoto S."/>
            <person name="Murakami T."/>
            <person name="Toyoda A."/>
            <person name="Mori H."/>
            <person name="Meng X.Y."/>
            <person name="Takashino M."/>
            <person name="Murotomi K."/>
            <person name="Tamaki H."/>
        </authorList>
    </citation>
    <scope>NUCLEOTIDE SEQUENCE</scope>
    <source>
        <strain evidence="3">OPF53</strain>
    </source>
</reference>
<dbReference type="GO" id="GO:0005829">
    <property type="term" value="C:cytosol"/>
    <property type="evidence" value="ECO:0007669"/>
    <property type="project" value="TreeGrafter"/>
</dbReference>
<name>A0AAV5B1F7_9ACTN</name>
<organism evidence="3 4">
    <name type="scientific">Granulimonas faecalis</name>
    <dbReference type="NCBI Taxonomy" id="2894155"/>
    <lineage>
        <taxon>Bacteria</taxon>
        <taxon>Bacillati</taxon>
        <taxon>Actinomycetota</taxon>
        <taxon>Coriobacteriia</taxon>
        <taxon>Coriobacteriales</taxon>
        <taxon>Kribbibacteriaceae</taxon>
        <taxon>Granulimonas</taxon>
    </lineage>
</organism>
<gene>
    <name evidence="3" type="ORF">ATOP_03540</name>
</gene>
<dbReference type="Proteomes" id="UP001055025">
    <property type="component" value="Unassembled WGS sequence"/>
</dbReference>
<keyword evidence="1" id="KW-0560">Oxidoreductase</keyword>
<feature type="domain" description="NADP-dependent oxidoreductase" evidence="2">
    <location>
        <begin position="17"/>
        <end position="152"/>
    </location>
</feature>
<accession>A0AAV5B1F7</accession>
<protein>
    <recommendedName>
        <fullName evidence="2">NADP-dependent oxidoreductase domain-containing protein</fullName>
    </recommendedName>
</protein>
<evidence type="ECO:0000256" key="1">
    <source>
        <dbReference type="ARBA" id="ARBA00023002"/>
    </source>
</evidence>
<dbReference type="Pfam" id="PF00248">
    <property type="entry name" value="Aldo_ket_red"/>
    <property type="match status" value="1"/>
</dbReference>
<dbReference type="InterPro" id="IPR036812">
    <property type="entry name" value="NAD(P)_OxRdtase_dom_sf"/>
</dbReference>
<evidence type="ECO:0000313" key="4">
    <source>
        <dbReference type="Proteomes" id="UP001055025"/>
    </source>
</evidence>
<comment type="caution">
    <text evidence="3">The sequence shown here is derived from an EMBL/GenBank/DDBJ whole genome shotgun (WGS) entry which is preliminary data.</text>
</comment>
<keyword evidence="4" id="KW-1185">Reference proteome</keyword>
<dbReference type="AlphaFoldDB" id="A0AAV5B1F7"/>
<dbReference type="Gene3D" id="3.20.20.100">
    <property type="entry name" value="NADP-dependent oxidoreductase domain"/>
    <property type="match status" value="1"/>
</dbReference>